<comment type="caution">
    <text evidence="2">The sequence shown here is derived from an EMBL/GenBank/DDBJ whole genome shotgun (WGS) entry which is preliminary data.</text>
</comment>
<dbReference type="AlphaFoldDB" id="A0A1V9YB18"/>
<evidence type="ECO:0000256" key="1">
    <source>
        <dbReference type="SAM" id="MobiDB-lite"/>
    </source>
</evidence>
<accession>A0A1V9YB18</accession>
<evidence type="ECO:0000313" key="2">
    <source>
        <dbReference type="EMBL" id="OQR82925.1"/>
    </source>
</evidence>
<dbReference type="Proteomes" id="UP000243579">
    <property type="component" value="Unassembled WGS sequence"/>
</dbReference>
<keyword evidence="3" id="KW-1185">Reference proteome</keyword>
<proteinExistence type="predicted"/>
<feature type="region of interest" description="Disordered" evidence="1">
    <location>
        <begin position="1"/>
        <end position="20"/>
    </location>
</feature>
<feature type="compositionally biased region" description="Basic and acidic residues" evidence="1">
    <location>
        <begin position="198"/>
        <end position="209"/>
    </location>
</feature>
<dbReference type="OrthoDB" id="10537280at2759"/>
<evidence type="ECO:0000313" key="3">
    <source>
        <dbReference type="Proteomes" id="UP000243579"/>
    </source>
</evidence>
<organism evidence="2 3">
    <name type="scientific">Achlya hypogyna</name>
    <name type="common">Oomycete</name>
    <name type="synonym">Protoachlya hypogyna</name>
    <dbReference type="NCBI Taxonomy" id="1202772"/>
    <lineage>
        <taxon>Eukaryota</taxon>
        <taxon>Sar</taxon>
        <taxon>Stramenopiles</taxon>
        <taxon>Oomycota</taxon>
        <taxon>Saprolegniomycetes</taxon>
        <taxon>Saprolegniales</taxon>
        <taxon>Achlyaceae</taxon>
        <taxon>Achlya</taxon>
    </lineage>
</organism>
<name>A0A1V9YB18_ACHHY</name>
<reference evidence="2 3" key="1">
    <citation type="journal article" date="2014" name="Genome Biol. Evol.">
        <title>The secreted proteins of Achlya hypogyna and Thraustotheca clavata identify the ancestral oomycete secretome and reveal gene acquisitions by horizontal gene transfer.</title>
        <authorList>
            <person name="Misner I."/>
            <person name="Blouin N."/>
            <person name="Leonard G."/>
            <person name="Richards T.A."/>
            <person name="Lane C.E."/>
        </authorList>
    </citation>
    <scope>NUCLEOTIDE SEQUENCE [LARGE SCALE GENOMIC DNA]</scope>
    <source>
        <strain evidence="2 3">ATCC 48635</strain>
    </source>
</reference>
<protein>
    <submittedName>
        <fullName evidence="2">Uncharacterized protein</fullName>
    </submittedName>
</protein>
<gene>
    <name evidence="2" type="ORF">ACHHYP_15312</name>
</gene>
<feature type="region of interest" description="Disordered" evidence="1">
    <location>
        <begin position="178"/>
        <end position="209"/>
    </location>
</feature>
<dbReference type="EMBL" id="JNBR01002408">
    <property type="protein sequence ID" value="OQR82925.1"/>
    <property type="molecule type" value="Genomic_DNA"/>
</dbReference>
<sequence>MAKSRNGKSFKVTAKPGTHEHGMQTKLAHDNYTLVETRLVAQSILEMGRKYRIDNKAKERQALAALDAQLHHLPPGEAALSHYLAASREMVDGVFATIVTQKGKVENRWLYLSDSLHKFKLKTGVVGKPSKSRFREVGKTATELKTLTSVTPFTGSLPPGYNGEIADILLQLTKLRAAKNPKQPSETKDANDAGNEGSKTDSRTGADEGHADEVETLHLVHIEFQAKPAVTFVCDSATDQAYSLFLWQKLHDDADRSGARPSVSMSADS</sequence>